<feature type="domain" description="C2H2-type" evidence="2">
    <location>
        <begin position="305"/>
        <end position="326"/>
    </location>
</feature>
<dbReference type="Proteomes" id="UP000053927">
    <property type="component" value="Unassembled WGS sequence"/>
</dbReference>
<evidence type="ECO:0000259" key="2">
    <source>
        <dbReference type="PROSITE" id="PS00028"/>
    </source>
</evidence>
<feature type="compositionally biased region" description="Basic residues" evidence="1">
    <location>
        <begin position="356"/>
        <end position="368"/>
    </location>
</feature>
<keyword evidence="4" id="KW-1185">Reference proteome</keyword>
<dbReference type="Gene3D" id="3.30.160.60">
    <property type="entry name" value="Classic Zinc Finger"/>
    <property type="match status" value="1"/>
</dbReference>
<dbReference type="AlphaFoldDB" id="R7RYN9"/>
<dbReference type="InterPro" id="IPR036236">
    <property type="entry name" value="Znf_C2H2_sf"/>
</dbReference>
<sequence>MDDPPIDFDFNELDDDYIFAELASRQVENTESDYAGRVVSSPGSYVVVEEEMQPYVDGHVPMEGMQHDSERDVWAFGILDLPSNSFPMDGSNDGMLPSALTASSASLPFIPSLPGQVVNHEGTQDSMSDWTFPSPAPSCVTLDPFAPPQPNSSMSDSFDSFDSLESFTSYSEFPITTLSAFQGLLDIEGPITSYDDWSTIGAQAAGYEVQEVVLGNGMMMVHEEQEDFQQNVTDRQTIPSAQDTRTNNIRRELPTYATMSESPSAISESSGRSTASADGTEEEKGEGRGRGGTRKKKKREQGGTCKQCHRVFTREADARRHELARHGCNQISCMACGKPCSRPDALKRHIDSSCGKGRKPGRKPKVPK</sequence>
<dbReference type="GeneID" id="18802277"/>
<dbReference type="OrthoDB" id="3176823at2759"/>
<feature type="compositionally biased region" description="Low complexity" evidence="1">
    <location>
        <begin position="260"/>
        <end position="273"/>
    </location>
</feature>
<name>R7RYN9_STEHR</name>
<dbReference type="EMBL" id="JH687400">
    <property type="protein sequence ID" value="EIM80020.1"/>
    <property type="molecule type" value="Genomic_DNA"/>
</dbReference>
<feature type="region of interest" description="Disordered" evidence="1">
    <location>
        <begin position="256"/>
        <end position="305"/>
    </location>
</feature>
<accession>R7RYN9</accession>
<dbReference type="PROSITE" id="PS00028">
    <property type="entry name" value="ZINC_FINGER_C2H2_1"/>
    <property type="match status" value="1"/>
</dbReference>
<evidence type="ECO:0000256" key="1">
    <source>
        <dbReference type="SAM" id="MobiDB-lite"/>
    </source>
</evidence>
<dbReference type="InterPro" id="IPR013087">
    <property type="entry name" value="Znf_C2H2_type"/>
</dbReference>
<feature type="region of interest" description="Disordered" evidence="1">
    <location>
        <begin position="347"/>
        <end position="368"/>
    </location>
</feature>
<evidence type="ECO:0000313" key="3">
    <source>
        <dbReference type="EMBL" id="EIM80020.1"/>
    </source>
</evidence>
<proteinExistence type="predicted"/>
<reference evidence="4" key="1">
    <citation type="journal article" date="2012" name="Science">
        <title>The Paleozoic origin of enzymatic lignin decomposition reconstructed from 31 fungal genomes.</title>
        <authorList>
            <person name="Floudas D."/>
            <person name="Binder M."/>
            <person name="Riley R."/>
            <person name="Barry K."/>
            <person name="Blanchette R.A."/>
            <person name="Henrissat B."/>
            <person name="Martinez A.T."/>
            <person name="Otillar R."/>
            <person name="Spatafora J.W."/>
            <person name="Yadav J.S."/>
            <person name="Aerts A."/>
            <person name="Benoit I."/>
            <person name="Boyd A."/>
            <person name="Carlson A."/>
            <person name="Copeland A."/>
            <person name="Coutinho P.M."/>
            <person name="de Vries R.P."/>
            <person name="Ferreira P."/>
            <person name="Findley K."/>
            <person name="Foster B."/>
            <person name="Gaskell J."/>
            <person name="Glotzer D."/>
            <person name="Gorecki P."/>
            <person name="Heitman J."/>
            <person name="Hesse C."/>
            <person name="Hori C."/>
            <person name="Igarashi K."/>
            <person name="Jurgens J.A."/>
            <person name="Kallen N."/>
            <person name="Kersten P."/>
            <person name="Kohler A."/>
            <person name="Kuees U."/>
            <person name="Kumar T.K.A."/>
            <person name="Kuo A."/>
            <person name="LaButti K."/>
            <person name="Larrondo L.F."/>
            <person name="Lindquist E."/>
            <person name="Ling A."/>
            <person name="Lombard V."/>
            <person name="Lucas S."/>
            <person name="Lundell T."/>
            <person name="Martin R."/>
            <person name="McLaughlin D.J."/>
            <person name="Morgenstern I."/>
            <person name="Morin E."/>
            <person name="Murat C."/>
            <person name="Nagy L.G."/>
            <person name="Nolan M."/>
            <person name="Ohm R.A."/>
            <person name="Patyshakuliyeva A."/>
            <person name="Rokas A."/>
            <person name="Ruiz-Duenas F.J."/>
            <person name="Sabat G."/>
            <person name="Salamov A."/>
            <person name="Samejima M."/>
            <person name="Schmutz J."/>
            <person name="Slot J.C."/>
            <person name="St John F."/>
            <person name="Stenlid J."/>
            <person name="Sun H."/>
            <person name="Sun S."/>
            <person name="Syed K."/>
            <person name="Tsang A."/>
            <person name="Wiebenga A."/>
            <person name="Young D."/>
            <person name="Pisabarro A."/>
            <person name="Eastwood D.C."/>
            <person name="Martin F."/>
            <person name="Cullen D."/>
            <person name="Grigoriev I.V."/>
            <person name="Hibbett D.S."/>
        </authorList>
    </citation>
    <scope>NUCLEOTIDE SEQUENCE [LARGE SCALE GENOMIC DNA]</scope>
    <source>
        <strain evidence="4">FP-91666</strain>
    </source>
</reference>
<dbReference type="RefSeq" id="XP_007311001.1">
    <property type="nucleotide sequence ID" value="XM_007310939.1"/>
</dbReference>
<organism evidence="3 4">
    <name type="scientific">Stereum hirsutum (strain FP-91666)</name>
    <name type="common">White-rot fungus</name>
    <dbReference type="NCBI Taxonomy" id="721885"/>
    <lineage>
        <taxon>Eukaryota</taxon>
        <taxon>Fungi</taxon>
        <taxon>Dikarya</taxon>
        <taxon>Basidiomycota</taxon>
        <taxon>Agaricomycotina</taxon>
        <taxon>Agaricomycetes</taxon>
        <taxon>Russulales</taxon>
        <taxon>Stereaceae</taxon>
        <taxon>Stereum</taxon>
    </lineage>
</organism>
<gene>
    <name evidence="3" type="ORF">STEHIDRAFT_163270</name>
</gene>
<protein>
    <recommendedName>
        <fullName evidence="2">C2H2-type domain-containing protein</fullName>
    </recommendedName>
</protein>
<dbReference type="KEGG" id="shs:STEHIDRAFT_163270"/>
<dbReference type="SUPFAM" id="SSF57667">
    <property type="entry name" value="beta-beta-alpha zinc fingers"/>
    <property type="match status" value="1"/>
</dbReference>
<evidence type="ECO:0000313" key="4">
    <source>
        <dbReference type="Proteomes" id="UP000053927"/>
    </source>
</evidence>